<evidence type="ECO:0000256" key="1">
    <source>
        <dbReference type="ARBA" id="ARBA00005532"/>
    </source>
</evidence>
<evidence type="ECO:0000256" key="2">
    <source>
        <dbReference type="ARBA" id="ARBA00022768"/>
    </source>
</evidence>
<dbReference type="AlphaFoldDB" id="A0A645DK70"/>
<dbReference type="PROSITE" id="PS01126">
    <property type="entry name" value="EF_TS_1"/>
    <property type="match status" value="1"/>
</dbReference>
<comment type="similarity">
    <text evidence="1">Belongs to the EF-Ts family.</text>
</comment>
<dbReference type="InterPro" id="IPR036402">
    <property type="entry name" value="EF-Ts_dimer_sf"/>
</dbReference>
<dbReference type="InterPro" id="IPR009060">
    <property type="entry name" value="UBA-like_sf"/>
</dbReference>
<gene>
    <name evidence="6" type="primary">tsf_48</name>
    <name evidence="6" type="ORF">SDC9_136959</name>
</gene>
<dbReference type="EMBL" id="VSSQ01037212">
    <property type="protein sequence ID" value="MPM89844.1"/>
    <property type="molecule type" value="Genomic_DNA"/>
</dbReference>
<dbReference type="HAMAP" id="MF_00050">
    <property type="entry name" value="EF_Ts"/>
    <property type="match status" value="1"/>
</dbReference>
<feature type="region of interest" description="Disordered" evidence="4">
    <location>
        <begin position="239"/>
        <end position="265"/>
    </location>
</feature>
<dbReference type="FunFam" id="1.10.8.10:FF:000001">
    <property type="entry name" value="Elongation factor Ts"/>
    <property type="match status" value="1"/>
</dbReference>
<dbReference type="GO" id="GO:0003746">
    <property type="term" value="F:translation elongation factor activity"/>
    <property type="evidence" value="ECO:0007669"/>
    <property type="project" value="UniProtKB-KW"/>
</dbReference>
<dbReference type="InterPro" id="IPR014039">
    <property type="entry name" value="Transl_elong_EFTs/EF1B_dimer"/>
</dbReference>
<dbReference type="SUPFAM" id="SSF46934">
    <property type="entry name" value="UBA-like"/>
    <property type="match status" value="1"/>
</dbReference>
<dbReference type="Gene3D" id="1.10.286.20">
    <property type="match status" value="1"/>
</dbReference>
<dbReference type="PANTHER" id="PTHR11741:SF0">
    <property type="entry name" value="ELONGATION FACTOR TS, MITOCHONDRIAL"/>
    <property type="match status" value="1"/>
</dbReference>
<protein>
    <submittedName>
        <fullName evidence="6">Elongation factor Ts</fullName>
    </submittedName>
</protein>
<proteinExistence type="inferred from homology"/>
<dbReference type="InterPro" id="IPR001816">
    <property type="entry name" value="Transl_elong_EFTs/EF1B"/>
</dbReference>
<feature type="compositionally biased region" description="Low complexity" evidence="4">
    <location>
        <begin position="245"/>
        <end position="255"/>
    </location>
</feature>
<accession>A0A645DK70</accession>
<keyword evidence="2 6" id="KW-0251">Elongation factor</keyword>
<dbReference type="Gene3D" id="3.30.479.20">
    <property type="entry name" value="Elongation factor Ts, dimerisation domain"/>
    <property type="match status" value="2"/>
</dbReference>
<comment type="caution">
    <text evidence="6">The sequence shown here is derived from an EMBL/GenBank/DDBJ whole genome shotgun (WGS) entry which is preliminary data.</text>
</comment>
<dbReference type="PANTHER" id="PTHR11741">
    <property type="entry name" value="ELONGATION FACTOR TS"/>
    <property type="match status" value="1"/>
</dbReference>
<organism evidence="6">
    <name type="scientific">bioreactor metagenome</name>
    <dbReference type="NCBI Taxonomy" id="1076179"/>
    <lineage>
        <taxon>unclassified sequences</taxon>
        <taxon>metagenomes</taxon>
        <taxon>ecological metagenomes</taxon>
    </lineage>
</organism>
<dbReference type="Gene3D" id="1.10.8.10">
    <property type="entry name" value="DNA helicase RuvA subunit, C-terminal domain"/>
    <property type="match status" value="1"/>
</dbReference>
<dbReference type="NCBIfam" id="TIGR00116">
    <property type="entry name" value="tsf"/>
    <property type="match status" value="1"/>
</dbReference>
<evidence type="ECO:0000256" key="4">
    <source>
        <dbReference type="SAM" id="MobiDB-lite"/>
    </source>
</evidence>
<evidence type="ECO:0000313" key="6">
    <source>
        <dbReference type="EMBL" id="MPM89844.1"/>
    </source>
</evidence>
<dbReference type="CDD" id="cd14275">
    <property type="entry name" value="UBA_EF-Ts"/>
    <property type="match status" value="1"/>
</dbReference>
<reference evidence="6" key="1">
    <citation type="submission" date="2019-08" db="EMBL/GenBank/DDBJ databases">
        <authorList>
            <person name="Kucharzyk K."/>
            <person name="Murdoch R.W."/>
            <person name="Higgins S."/>
            <person name="Loffler F."/>
        </authorList>
    </citation>
    <scope>NUCLEOTIDE SEQUENCE</scope>
</reference>
<evidence type="ECO:0000259" key="5">
    <source>
        <dbReference type="Pfam" id="PF00889"/>
    </source>
</evidence>
<sequence length="288" mass="31410">MITADVVKKLRDVTGAGMMDCKRALTEAGGDMEKAVDFLRKAGIAKAEKKSGRATKEGKIACLVSGNKAAMIEVLCETDFVAKNEKFNTYLDGVLTRTIEVAGDGCVSEKVQDAEKDGLVAMVATIGENMQIRRAARWISNDKIATYIHMMGRIGVMVEVAGESDEEFLKDICMHIAAFNPAYIDSSAIPAETIAHEKEIAAAQLAGKPANMIEKIVVGKINKWFTEVCLVAQPWIKDTKPRCPSSSRTSRSSVSCAGKSAKNCKHSSGLTEKRWIPRRSERFGRLFS</sequence>
<feature type="domain" description="Translation elongation factor EFTs/EF1B dimerisation" evidence="5">
    <location>
        <begin position="69"/>
        <end position="240"/>
    </location>
</feature>
<dbReference type="SUPFAM" id="SSF54713">
    <property type="entry name" value="Elongation factor Ts (EF-Ts), dimerisation domain"/>
    <property type="match status" value="2"/>
</dbReference>
<evidence type="ECO:0000256" key="3">
    <source>
        <dbReference type="ARBA" id="ARBA00022917"/>
    </source>
</evidence>
<keyword evidence="3" id="KW-0648">Protein biosynthesis</keyword>
<name>A0A645DK70_9ZZZZ</name>
<dbReference type="InterPro" id="IPR018101">
    <property type="entry name" value="Transl_elong_Ts_CS"/>
</dbReference>
<dbReference type="Pfam" id="PF00889">
    <property type="entry name" value="EF_TS"/>
    <property type="match status" value="1"/>
</dbReference>